<dbReference type="Proteomes" id="UP000593566">
    <property type="component" value="Unassembled WGS sequence"/>
</dbReference>
<feature type="compositionally biased region" description="Basic and acidic residues" evidence="2">
    <location>
        <begin position="492"/>
        <end position="503"/>
    </location>
</feature>
<dbReference type="AlphaFoldDB" id="A0A8H6FDA1"/>
<reference evidence="3 4" key="1">
    <citation type="journal article" date="2020" name="Genomics">
        <title>Complete, high-quality genomes from long-read metagenomic sequencing of two wolf lichen thalli reveals enigmatic genome architecture.</title>
        <authorList>
            <person name="McKenzie S.K."/>
            <person name="Walston R.F."/>
            <person name="Allen J.L."/>
        </authorList>
    </citation>
    <scope>NUCLEOTIDE SEQUENCE [LARGE SCALE GENOMIC DNA]</scope>
    <source>
        <strain evidence="3">WasteWater1</strain>
    </source>
</reference>
<protein>
    <submittedName>
        <fullName evidence="3">Uncharacterized protein</fullName>
    </submittedName>
</protein>
<feature type="region of interest" description="Disordered" evidence="2">
    <location>
        <begin position="200"/>
        <end position="234"/>
    </location>
</feature>
<feature type="region of interest" description="Disordered" evidence="2">
    <location>
        <begin position="25"/>
        <end position="63"/>
    </location>
</feature>
<gene>
    <name evidence="3" type="ORF">HO133_000466</name>
</gene>
<keyword evidence="1" id="KW-0175">Coiled coil</keyword>
<dbReference type="GeneID" id="59328885"/>
<feature type="coiled-coil region" evidence="1">
    <location>
        <begin position="373"/>
        <end position="418"/>
    </location>
</feature>
<feature type="compositionally biased region" description="Basic residues" evidence="2">
    <location>
        <begin position="504"/>
        <end position="513"/>
    </location>
</feature>
<accession>A0A8H6FDA1</accession>
<evidence type="ECO:0000256" key="1">
    <source>
        <dbReference type="SAM" id="Coils"/>
    </source>
</evidence>
<dbReference type="EMBL" id="JACCJB010000010">
    <property type="protein sequence ID" value="KAF6223623.1"/>
    <property type="molecule type" value="Genomic_DNA"/>
</dbReference>
<organism evidence="3 4">
    <name type="scientific">Letharia lupina</name>
    <dbReference type="NCBI Taxonomy" id="560253"/>
    <lineage>
        <taxon>Eukaryota</taxon>
        <taxon>Fungi</taxon>
        <taxon>Dikarya</taxon>
        <taxon>Ascomycota</taxon>
        <taxon>Pezizomycotina</taxon>
        <taxon>Lecanoromycetes</taxon>
        <taxon>OSLEUM clade</taxon>
        <taxon>Lecanoromycetidae</taxon>
        <taxon>Lecanorales</taxon>
        <taxon>Lecanorineae</taxon>
        <taxon>Parmeliaceae</taxon>
        <taxon>Letharia</taxon>
    </lineage>
</organism>
<feature type="coiled-coil region" evidence="1">
    <location>
        <begin position="320"/>
        <end position="347"/>
    </location>
</feature>
<comment type="caution">
    <text evidence="3">The sequence shown here is derived from an EMBL/GenBank/DDBJ whole genome shotgun (WGS) entry which is preliminary data.</text>
</comment>
<proteinExistence type="predicted"/>
<feature type="compositionally biased region" description="Basic and acidic residues" evidence="2">
    <location>
        <begin position="28"/>
        <end position="38"/>
    </location>
</feature>
<sequence length="513" mass="56151">MRAAVSAQQSNFRLQLPIIHNTISLTAQRDHNMERDRTMSPSNETPTPMAKNTARQSDSPIRSRLLGRASTIADISSPLRHRRSSNFSDSVESTRKSIKSSTESLLLPTATSPELETNHEPSHWHSVPLALALLPAVGGLFFHNGSAVVTDLTLLGLAAVFLNWSVRLPWHWYISAQSVQLSDQLPSNDDYISDTIIEEGSEEEEQHTPPVSPLDGANDPNPKPAQPSPSQSPATSELRIHELLALLMCFLFPAGGAWLLHHIRGQLTRPSEGLVSNYNLTIFLLAAELRPLSHLIKLAQARTLHLQRNVNTNAYSATSRNMSSATIDGLQDRLAELERHIADTNTNGTNGTATKSPSPDLVTQVRKTLQPDLDALNRAVRRYEKRATLLSLQTESRLQDLEKRLGDAITLAAAAERSSQSSRQRRGSGVGLVFDLFDDMAAVASLPIQICWTVVALPWRAVASLMGSVAAGAEGWVGKKVKREMRTAGVVEKRAGSGSEKRRLQGRAGKKLM</sequence>
<feature type="region of interest" description="Disordered" evidence="2">
    <location>
        <begin position="492"/>
        <end position="513"/>
    </location>
</feature>
<name>A0A8H6FDA1_9LECA</name>
<evidence type="ECO:0000256" key="2">
    <source>
        <dbReference type="SAM" id="MobiDB-lite"/>
    </source>
</evidence>
<evidence type="ECO:0000313" key="4">
    <source>
        <dbReference type="Proteomes" id="UP000593566"/>
    </source>
</evidence>
<dbReference type="RefSeq" id="XP_037152840.1">
    <property type="nucleotide sequence ID" value="XM_037291405.1"/>
</dbReference>
<dbReference type="PANTHER" id="PTHR42032:SF1">
    <property type="entry name" value="YALI0E30679P"/>
    <property type="match status" value="1"/>
</dbReference>
<evidence type="ECO:0000313" key="3">
    <source>
        <dbReference type="EMBL" id="KAF6223623.1"/>
    </source>
</evidence>
<keyword evidence="4" id="KW-1185">Reference proteome</keyword>
<dbReference type="PANTHER" id="PTHR42032">
    <property type="entry name" value="YALI0E30679P"/>
    <property type="match status" value="1"/>
</dbReference>